<proteinExistence type="predicted"/>
<evidence type="ECO:0000313" key="2">
    <source>
        <dbReference type="EMBL" id="MBC5781942.1"/>
    </source>
</evidence>
<feature type="transmembrane region" description="Helical" evidence="1">
    <location>
        <begin position="41"/>
        <end position="69"/>
    </location>
</feature>
<keyword evidence="3" id="KW-1185">Reference proteome</keyword>
<comment type="caution">
    <text evidence="2">The sequence shown here is derived from an EMBL/GenBank/DDBJ whole genome shotgun (WGS) entry which is preliminary data.</text>
</comment>
<reference evidence="2" key="1">
    <citation type="submission" date="2020-08" db="EMBL/GenBank/DDBJ databases">
        <title>Ramlibacter sp. USB13 16S ribosomal RNA gene genome sequencing and assembly.</title>
        <authorList>
            <person name="Kang M."/>
        </authorList>
    </citation>
    <scope>NUCLEOTIDE SEQUENCE</scope>
    <source>
        <strain evidence="2">USB13</strain>
    </source>
</reference>
<keyword evidence="1" id="KW-0472">Membrane</keyword>
<gene>
    <name evidence="2" type="ORF">H8N03_03240</name>
</gene>
<evidence type="ECO:0000313" key="3">
    <source>
        <dbReference type="Proteomes" id="UP000608513"/>
    </source>
</evidence>
<dbReference type="RefSeq" id="WP_187074672.1">
    <property type="nucleotide sequence ID" value="NZ_JACORT010000001.1"/>
</dbReference>
<keyword evidence="1" id="KW-0812">Transmembrane</keyword>
<accession>A0A923MQE8</accession>
<dbReference type="Proteomes" id="UP000608513">
    <property type="component" value="Unassembled WGS sequence"/>
</dbReference>
<dbReference type="EMBL" id="JACORT010000001">
    <property type="protein sequence ID" value="MBC5781942.1"/>
    <property type="molecule type" value="Genomic_DNA"/>
</dbReference>
<organism evidence="2 3">
    <name type="scientific">Ramlibacter cellulosilyticus</name>
    <dbReference type="NCBI Taxonomy" id="2764187"/>
    <lineage>
        <taxon>Bacteria</taxon>
        <taxon>Pseudomonadati</taxon>
        <taxon>Pseudomonadota</taxon>
        <taxon>Betaproteobacteria</taxon>
        <taxon>Burkholderiales</taxon>
        <taxon>Comamonadaceae</taxon>
        <taxon>Ramlibacter</taxon>
    </lineage>
</organism>
<evidence type="ECO:0000256" key="1">
    <source>
        <dbReference type="SAM" id="Phobius"/>
    </source>
</evidence>
<sequence length="88" mass="10384">MDLDALQRIKRWHVAHQREHPIECNAWDAMLTVWLAGWVGWIPAFVFGALWIAPVLALAMSAPKLYVLWRKRAHREKRLRCDWLLAVN</sequence>
<keyword evidence="1" id="KW-1133">Transmembrane helix</keyword>
<dbReference type="AlphaFoldDB" id="A0A923MQE8"/>
<protein>
    <submittedName>
        <fullName evidence="2">Uncharacterized protein</fullName>
    </submittedName>
</protein>
<name>A0A923MQE8_9BURK</name>